<accession>A0A8S2WMD2</accession>
<protein>
    <submittedName>
        <fullName evidence="1">Uncharacterized protein</fullName>
    </submittedName>
</protein>
<name>A0A8S2WMD2_9BILA</name>
<dbReference type="Proteomes" id="UP000676336">
    <property type="component" value="Unassembled WGS sequence"/>
</dbReference>
<comment type="caution">
    <text evidence="1">The sequence shown here is derived from an EMBL/GenBank/DDBJ whole genome shotgun (WGS) entry which is preliminary data.</text>
</comment>
<dbReference type="AlphaFoldDB" id="A0A8S2WMD2"/>
<sequence length="64" mass="7775">KAILLRAEQKLDEKEQSLFFIRQEYTQRIRYLRTALQDYRHKYAGALPLRVQESYAKTMVDLRN</sequence>
<organism evidence="1 2">
    <name type="scientific">Rotaria magnacalcarata</name>
    <dbReference type="NCBI Taxonomy" id="392030"/>
    <lineage>
        <taxon>Eukaryota</taxon>
        <taxon>Metazoa</taxon>
        <taxon>Spiralia</taxon>
        <taxon>Gnathifera</taxon>
        <taxon>Rotifera</taxon>
        <taxon>Eurotatoria</taxon>
        <taxon>Bdelloidea</taxon>
        <taxon>Philodinida</taxon>
        <taxon>Philodinidae</taxon>
        <taxon>Rotaria</taxon>
    </lineage>
</organism>
<proteinExistence type="predicted"/>
<gene>
    <name evidence="1" type="ORF">SMN809_LOCUS32705</name>
</gene>
<feature type="non-terminal residue" evidence="1">
    <location>
        <position position="64"/>
    </location>
</feature>
<evidence type="ECO:0000313" key="2">
    <source>
        <dbReference type="Proteomes" id="UP000676336"/>
    </source>
</evidence>
<reference evidence="1" key="1">
    <citation type="submission" date="2021-02" db="EMBL/GenBank/DDBJ databases">
        <authorList>
            <person name="Nowell W R."/>
        </authorList>
    </citation>
    <scope>NUCLEOTIDE SEQUENCE</scope>
</reference>
<feature type="non-terminal residue" evidence="1">
    <location>
        <position position="1"/>
    </location>
</feature>
<dbReference type="EMBL" id="CAJOBI010069326">
    <property type="protein sequence ID" value="CAF4450765.1"/>
    <property type="molecule type" value="Genomic_DNA"/>
</dbReference>
<evidence type="ECO:0000313" key="1">
    <source>
        <dbReference type="EMBL" id="CAF4450765.1"/>
    </source>
</evidence>